<dbReference type="Proteomes" id="UP001501231">
    <property type="component" value="Unassembled WGS sequence"/>
</dbReference>
<evidence type="ECO:0000256" key="1">
    <source>
        <dbReference type="ARBA" id="ARBA00004418"/>
    </source>
</evidence>
<name>A0ABN3K9J2_9ACTN</name>
<organism evidence="7 8">
    <name type="scientific">Actinomadura vinacea</name>
    <dbReference type="NCBI Taxonomy" id="115336"/>
    <lineage>
        <taxon>Bacteria</taxon>
        <taxon>Bacillati</taxon>
        <taxon>Actinomycetota</taxon>
        <taxon>Actinomycetes</taxon>
        <taxon>Streptosporangiales</taxon>
        <taxon>Thermomonosporaceae</taxon>
        <taxon>Actinomadura</taxon>
    </lineage>
</organism>
<keyword evidence="2 5" id="KW-0732">Signal</keyword>
<feature type="chain" id="PRO_5046569181" description="Heparinase II/III-like C-terminal domain-containing protein" evidence="5">
    <location>
        <begin position="18"/>
        <end position="627"/>
    </location>
</feature>
<evidence type="ECO:0000313" key="7">
    <source>
        <dbReference type="EMBL" id="GAA2452284.1"/>
    </source>
</evidence>
<evidence type="ECO:0000256" key="4">
    <source>
        <dbReference type="ARBA" id="ARBA00023239"/>
    </source>
</evidence>
<evidence type="ECO:0000256" key="3">
    <source>
        <dbReference type="ARBA" id="ARBA00022764"/>
    </source>
</evidence>
<evidence type="ECO:0000256" key="5">
    <source>
        <dbReference type="SAM" id="SignalP"/>
    </source>
</evidence>
<dbReference type="EMBL" id="BAAARW010000039">
    <property type="protein sequence ID" value="GAA2452284.1"/>
    <property type="molecule type" value="Genomic_DNA"/>
</dbReference>
<dbReference type="Pfam" id="PF07940">
    <property type="entry name" value="Hepar_II_III_C"/>
    <property type="match status" value="1"/>
</dbReference>
<dbReference type="InterPro" id="IPR012480">
    <property type="entry name" value="Hepar_II_III_C"/>
</dbReference>
<accession>A0ABN3K9J2</accession>
<dbReference type="Gene3D" id="1.50.10.100">
    <property type="entry name" value="Chondroitin AC/alginate lyase"/>
    <property type="match status" value="1"/>
</dbReference>
<comment type="subcellular location">
    <subcellularLocation>
        <location evidence="1">Periplasm</location>
    </subcellularLocation>
</comment>
<dbReference type="Gene3D" id="2.70.98.70">
    <property type="match status" value="1"/>
</dbReference>
<proteinExistence type="predicted"/>
<evidence type="ECO:0000313" key="8">
    <source>
        <dbReference type="Proteomes" id="UP001501231"/>
    </source>
</evidence>
<feature type="signal peptide" evidence="5">
    <location>
        <begin position="1"/>
        <end position="17"/>
    </location>
</feature>
<keyword evidence="3" id="KW-0574">Periplasm</keyword>
<dbReference type="SUPFAM" id="SSF48230">
    <property type="entry name" value="Chondroitin AC/alginate lyase"/>
    <property type="match status" value="1"/>
</dbReference>
<evidence type="ECO:0000256" key="2">
    <source>
        <dbReference type="ARBA" id="ARBA00022729"/>
    </source>
</evidence>
<reference evidence="7 8" key="1">
    <citation type="journal article" date="2019" name="Int. J. Syst. Evol. Microbiol.">
        <title>The Global Catalogue of Microorganisms (GCM) 10K type strain sequencing project: providing services to taxonomists for standard genome sequencing and annotation.</title>
        <authorList>
            <consortium name="The Broad Institute Genomics Platform"/>
            <consortium name="The Broad Institute Genome Sequencing Center for Infectious Disease"/>
            <person name="Wu L."/>
            <person name="Ma J."/>
        </authorList>
    </citation>
    <scope>NUCLEOTIDE SEQUENCE [LARGE SCALE GENOMIC DNA]</scope>
    <source>
        <strain evidence="7 8">JCM 3325</strain>
    </source>
</reference>
<evidence type="ECO:0000259" key="6">
    <source>
        <dbReference type="Pfam" id="PF07940"/>
    </source>
</evidence>
<protein>
    <recommendedName>
        <fullName evidence="6">Heparinase II/III-like C-terminal domain-containing protein</fullName>
    </recommendedName>
</protein>
<dbReference type="PANTHER" id="PTHR39210:SF1">
    <property type="entry name" value="HEPARIN-SULFATE LYASE"/>
    <property type="match status" value="1"/>
</dbReference>
<dbReference type="PANTHER" id="PTHR39210">
    <property type="entry name" value="HEPARIN-SULFATE LYASE"/>
    <property type="match status" value="1"/>
</dbReference>
<dbReference type="InterPro" id="IPR008929">
    <property type="entry name" value="Chondroitin_lyas"/>
</dbReference>
<feature type="domain" description="Heparinase II/III-like C-terminal" evidence="6">
    <location>
        <begin position="368"/>
        <end position="505"/>
    </location>
</feature>
<comment type="caution">
    <text evidence="7">The sequence shown here is derived from an EMBL/GenBank/DDBJ whole genome shotgun (WGS) entry which is preliminary data.</text>
</comment>
<gene>
    <name evidence="7" type="ORF">GCM10010191_83220</name>
</gene>
<sequence>MPLSVLLLAAVCLTACAIPGLGRAPAEPVAAPRAAAPSPARSAPGPCLGYNGLDGLNPAAQIKAGRFRSPGTPPVRVATGTDVDWGLDPHRDRTWQLWLHSLEWLGGLIKEYRRSHDRAALDLAAGIARDWLADNARPDRFGPARREAIEEGAKFRLATLACLRAHLSDGWLDEAIVRHAQWLAEPRHWSGPWNHGTDESMILLAAACRIGRDDLARVAYGRLVDAVLRPPGGARPAIDAQGANNEQSTQYSVYNRGRWRRAIEVMRACRRPVPPDLARRHSLMDEFIAFQATPAGDLLQIGESYASTVSRVSQPGQGAIRYALSQGRAGAKPSARARVYEAGYVMGRSGWGDGDRPYREEMAYTARFGPGRYAHGQDDHMALTFYAQGRDVLVPSGHTGYSDPRWRDWLHSPDAQNTVVVRGVPFRSDAATALTGHRFAEGGDFFRFSDTAFAGATRTRSVLAASDPDALVVLDQVRSAVPLTVEQLWHLPADFEARPRGGDAVATAGGVRIHFLRVPVPVPGGTAQNAAAPGVPPAVTLKGDTPQGRGWIMPKARTRLPAPVVKMPARGADVRILTVIAPVRDGARPSVRTFPPGPDGTYRIEAVVTGRRLAVTAAPDGTLTRTG</sequence>
<keyword evidence="8" id="KW-1185">Reference proteome</keyword>
<keyword evidence="4" id="KW-0456">Lyase</keyword>